<evidence type="ECO:0000256" key="7">
    <source>
        <dbReference type="SAM" id="MobiDB-lite"/>
    </source>
</evidence>
<gene>
    <name evidence="10" type="ORF">WHR41_08577</name>
</gene>
<dbReference type="CDD" id="cd00082">
    <property type="entry name" value="HisKA"/>
    <property type="match status" value="1"/>
</dbReference>
<dbReference type="Proteomes" id="UP000803884">
    <property type="component" value="Unassembled WGS sequence"/>
</dbReference>
<dbReference type="RefSeq" id="XP_069225807.1">
    <property type="nucleotide sequence ID" value="XM_069377181.1"/>
</dbReference>
<dbReference type="GO" id="GO:0009927">
    <property type="term" value="F:histidine phosphotransfer kinase activity"/>
    <property type="evidence" value="ECO:0007669"/>
    <property type="project" value="TreeGrafter"/>
</dbReference>
<feature type="domain" description="Histidine kinase" evidence="8">
    <location>
        <begin position="12"/>
        <end position="269"/>
    </location>
</feature>
<keyword evidence="3 6" id="KW-0597">Phosphoprotein</keyword>
<keyword evidence="11" id="KW-1185">Reference proteome</keyword>
<dbReference type="GO" id="GO:0000155">
    <property type="term" value="F:phosphorelay sensor kinase activity"/>
    <property type="evidence" value="ECO:0007669"/>
    <property type="project" value="InterPro"/>
</dbReference>
<evidence type="ECO:0000259" key="8">
    <source>
        <dbReference type="PROSITE" id="PS50109"/>
    </source>
</evidence>
<dbReference type="Pfam" id="PF00072">
    <property type="entry name" value="Response_reg"/>
    <property type="match status" value="1"/>
</dbReference>
<dbReference type="GeneID" id="96010019"/>
<dbReference type="Pfam" id="PF00512">
    <property type="entry name" value="HisKA"/>
    <property type="match status" value="1"/>
</dbReference>
<comment type="caution">
    <text evidence="10">The sequence shown here is derived from an EMBL/GenBank/DDBJ whole genome shotgun (WGS) entry which is preliminary data.</text>
</comment>
<organism evidence="10 11">
    <name type="scientific">Cladosporium halotolerans</name>
    <dbReference type="NCBI Taxonomy" id="1052096"/>
    <lineage>
        <taxon>Eukaryota</taxon>
        <taxon>Fungi</taxon>
        <taxon>Dikarya</taxon>
        <taxon>Ascomycota</taxon>
        <taxon>Pezizomycotina</taxon>
        <taxon>Dothideomycetes</taxon>
        <taxon>Dothideomycetidae</taxon>
        <taxon>Cladosporiales</taxon>
        <taxon>Cladosporiaceae</taxon>
        <taxon>Cladosporium</taxon>
    </lineage>
</organism>
<evidence type="ECO:0000256" key="6">
    <source>
        <dbReference type="PROSITE-ProRule" id="PRU00169"/>
    </source>
</evidence>
<dbReference type="EC" id="2.7.13.3" evidence="2"/>
<dbReference type="InterPro" id="IPR003594">
    <property type="entry name" value="HATPase_dom"/>
</dbReference>
<dbReference type="PRINTS" id="PR00344">
    <property type="entry name" value="BCTRLSENSOR"/>
</dbReference>
<dbReference type="Gene3D" id="3.30.565.10">
    <property type="entry name" value="Histidine kinase-like ATPase, C-terminal domain"/>
    <property type="match status" value="1"/>
</dbReference>
<dbReference type="SUPFAM" id="SSF55874">
    <property type="entry name" value="ATPase domain of HSP90 chaperone/DNA topoisomerase II/histidine kinase"/>
    <property type="match status" value="1"/>
</dbReference>
<evidence type="ECO:0000256" key="1">
    <source>
        <dbReference type="ARBA" id="ARBA00000085"/>
    </source>
</evidence>
<dbReference type="InterPro" id="IPR005467">
    <property type="entry name" value="His_kinase_dom"/>
</dbReference>
<feature type="region of interest" description="Disordered" evidence="7">
    <location>
        <begin position="585"/>
        <end position="607"/>
    </location>
</feature>
<evidence type="ECO:0000256" key="3">
    <source>
        <dbReference type="ARBA" id="ARBA00022553"/>
    </source>
</evidence>
<proteinExistence type="predicted"/>
<feature type="modified residue" description="4-aspartylphosphate" evidence="6">
    <location>
        <position position="615"/>
    </location>
</feature>
<evidence type="ECO:0000313" key="11">
    <source>
        <dbReference type="Proteomes" id="UP000803884"/>
    </source>
</evidence>
<dbReference type="CDD" id="cd17546">
    <property type="entry name" value="REC_hyHK_CKI1_RcsC-like"/>
    <property type="match status" value="1"/>
</dbReference>
<evidence type="ECO:0000256" key="2">
    <source>
        <dbReference type="ARBA" id="ARBA00012438"/>
    </source>
</evidence>
<evidence type="ECO:0000256" key="5">
    <source>
        <dbReference type="ARBA" id="ARBA00022777"/>
    </source>
</evidence>
<keyword evidence="5" id="KW-0418">Kinase</keyword>
<dbReference type="AlphaFoldDB" id="A0AB34KH95"/>
<dbReference type="SMART" id="SM00448">
    <property type="entry name" value="REC"/>
    <property type="match status" value="1"/>
</dbReference>
<dbReference type="PANTHER" id="PTHR43047">
    <property type="entry name" value="TWO-COMPONENT HISTIDINE PROTEIN KINASE"/>
    <property type="match status" value="1"/>
</dbReference>
<protein>
    <recommendedName>
        <fullName evidence="2">histidine kinase</fullName>
        <ecNumber evidence="2">2.7.13.3</ecNumber>
    </recommendedName>
</protein>
<dbReference type="Gene3D" id="3.40.50.2300">
    <property type="match status" value="1"/>
</dbReference>
<dbReference type="PANTHER" id="PTHR43047:SF72">
    <property type="entry name" value="OSMOSENSING HISTIDINE PROTEIN KINASE SLN1"/>
    <property type="match status" value="1"/>
</dbReference>
<feature type="domain" description="Response regulatory" evidence="9">
    <location>
        <begin position="545"/>
        <end position="685"/>
    </location>
</feature>
<sequence length="687" mass="74504">MSDKAKSDFISSISHELRSPLHGILGSSEVLRDLKLDSTASALVDQVDSCGRTLLEIINHLLDFANLRNKRLQNGAVSSSRIGRDVSPTGRKLSAQGDLADLDLRVALDDLTEEVVETAVYSYSCRTATDVSSAVPLILDIDRSPGNDWCCKLASGGWKRVCINLINNSLKYTASGYINVSLKQKYRPGSRGQVDAILEVADSGKGMSKDFLENHLFRDFTQEDTLADGMGLGMNMVARIVSAMGGQVKVISDQLGSGTRVTVTVPLESSPSTLSEKPTSDHIQQSLHLSGTLQNTGLVVGFIEGPSASPPSAEIGHASKTTASVLAISSFEKSCRYLGLATQSGTWEACSTASINVATEDDFAARVKALQETLNCGSNEPSRSKPCIVICKSSLSAKFLRKNSGSPNLQSHIVAEYVALPCGKTAISRAIVSLLQRCEESRLAEIAKQMKTNNLKAFDLPMRPKLTENVDDRAHVPVALEQEAVSPFSDIRNPPPQLDLDEALMKSPKSVLEAYSPQWGDSHEKVEPESVCVQPTEPPKADKPVLLLVDDNKVNLRLLTMYAKKNKYEYITASDGQLAVNAYQKAHEDSSSDTQNETFAPEPKLPGRPSVVLMDINMPVMDGYEATQRIRAYERKHQLPASRIIALTALGSDAAHKEAFGSGCNMFLTKPVKLKDLTTVIERQEGP</sequence>
<dbReference type="Pfam" id="PF02518">
    <property type="entry name" value="HATPase_c"/>
    <property type="match status" value="1"/>
</dbReference>
<evidence type="ECO:0000313" key="10">
    <source>
        <dbReference type="EMBL" id="KAL1582700.1"/>
    </source>
</evidence>
<evidence type="ECO:0000259" key="9">
    <source>
        <dbReference type="PROSITE" id="PS50110"/>
    </source>
</evidence>
<dbReference type="GO" id="GO:0005886">
    <property type="term" value="C:plasma membrane"/>
    <property type="evidence" value="ECO:0007669"/>
    <property type="project" value="TreeGrafter"/>
</dbReference>
<dbReference type="SMART" id="SM00387">
    <property type="entry name" value="HATPase_c"/>
    <property type="match status" value="1"/>
</dbReference>
<dbReference type="InterPro" id="IPR036097">
    <property type="entry name" value="HisK_dim/P_sf"/>
</dbReference>
<dbReference type="SUPFAM" id="SSF47384">
    <property type="entry name" value="Homodimeric domain of signal transducing histidine kinase"/>
    <property type="match status" value="1"/>
</dbReference>
<dbReference type="InterPro" id="IPR036890">
    <property type="entry name" value="HATPase_C_sf"/>
</dbReference>
<dbReference type="InterPro" id="IPR003661">
    <property type="entry name" value="HisK_dim/P_dom"/>
</dbReference>
<dbReference type="EMBL" id="JAAQHG020000045">
    <property type="protein sequence ID" value="KAL1582700.1"/>
    <property type="molecule type" value="Genomic_DNA"/>
</dbReference>
<name>A0AB34KH95_9PEZI</name>
<dbReference type="SUPFAM" id="SSF52172">
    <property type="entry name" value="CheY-like"/>
    <property type="match status" value="1"/>
</dbReference>
<evidence type="ECO:0000256" key="4">
    <source>
        <dbReference type="ARBA" id="ARBA00022679"/>
    </source>
</evidence>
<dbReference type="PROSITE" id="PS50110">
    <property type="entry name" value="RESPONSE_REGULATORY"/>
    <property type="match status" value="1"/>
</dbReference>
<dbReference type="InterPro" id="IPR004358">
    <property type="entry name" value="Sig_transdc_His_kin-like_C"/>
</dbReference>
<dbReference type="SMART" id="SM00388">
    <property type="entry name" value="HisKA"/>
    <property type="match status" value="1"/>
</dbReference>
<accession>A0AB34KH95</accession>
<reference evidence="10 11" key="1">
    <citation type="journal article" date="2020" name="Microbiol. Resour. Announc.">
        <title>Draft Genome Sequence of a Cladosporium Species Isolated from the Mesophotic Ascidian Didemnum maculosum.</title>
        <authorList>
            <person name="Gioti A."/>
            <person name="Siaperas R."/>
            <person name="Nikolaivits E."/>
            <person name="Le Goff G."/>
            <person name="Ouazzani J."/>
            <person name="Kotoulas G."/>
            <person name="Topakas E."/>
        </authorList>
    </citation>
    <scope>NUCLEOTIDE SEQUENCE [LARGE SCALE GENOMIC DNA]</scope>
    <source>
        <strain evidence="10 11">TM138-S3</strain>
    </source>
</reference>
<comment type="catalytic activity">
    <reaction evidence="1">
        <text>ATP + protein L-histidine = ADP + protein N-phospho-L-histidine.</text>
        <dbReference type="EC" id="2.7.13.3"/>
    </reaction>
</comment>
<dbReference type="Gene3D" id="1.10.287.130">
    <property type="match status" value="1"/>
</dbReference>
<dbReference type="InterPro" id="IPR011006">
    <property type="entry name" value="CheY-like_superfamily"/>
</dbReference>
<dbReference type="InterPro" id="IPR001789">
    <property type="entry name" value="Sig_transdc_resp-reg_receiver"/>
</dbReference>
<dbReference type="PROSITE" id="PS50109">
    <property type="entry name" value="HIS_KIN"/>
    <property type="match status" value="1"/>
</dbReference>
<keyword evidence="4" id="KW-0808">Transferase</keyword>